<dbReference type="EMBL" id="MFJA01000025">
    <property type="protein sequence ID" value="OGG03431.1"/>
    <property type="molecule type" value="Genomic_DNA"/>
</dbReference>
<keyword evidence="2" id="KW-0808">Transferase</keyword>
<reference evidence="4 5" key="1">
    <citation type="journal article" date="2016" name="Nat. Commun.">
        <title>Thousands of microbial genomes shed light on interconnected biogeochemical processes in an aquifer system.</title>
        <authorList>
            <person name="Anantharaman K."/>
            <person name="Brown C.T."/>
            <person name="Hug L.A."/>
            <person name="Sharon I."/>
            <person name="Castelle C.J."/>
            <person name="Probst A.J."/>
            <person name="Thomas B.C."/>
            <person name="Singh A."/>
            <person name="Wilkins M.J."/>
            <person name="Karaoz U."/>
            <person name="Brodie E.L."/>
            <person name="Williams K.H."/>
            <person name="Hubbard S.S."/>
            <person name="Banfield J.F."/>
        </authorList>
    </citation>
    <scope>NUCLEOTIDE SEQUENCE [LARGE SCALE GENOMIC DNA]</scope>
</reference>
<dbReference type="PANTHER" id="PTHR34106">
    <property type="entry name" value="GLYCOSIDASE"/>
    <property type="match status" value="1"/>
</dbReference>
<comment type="caution">
    <text evidence="4">The sequence shown here is derived from an EMBL/GenBank/DDBJ whole genome shotgun (WGS) entry which is preliminary data.</text>
</comment>
<organism evidence="4 5">
    <name type="scientific">Candidatus Gottesmanbacteria bacterium RBG_16_37_8</name>
    <dbReference type="NCBI Taxonomy" id="1798371"/>
    <lineage>
        <taxon>Bacteria</taxon>
        <taxon>Candidatus Gottesmaniibacteriota</taxon>
    </lineage>
</organism>
<dbReference type="Proteomes" id="UP000176665">
    <property type="component" value="Unassembled WGS sequence"/>
</dbReference>
<dbReference type="InterPro" id="IPR023296">
    <property type="entry name" value="Glyco_hydro_beta-prop_sf"/>
</dbReference>
<name>A0A1F5YT95_9BACT</name>
<proteinExistence type="inferred from homology"/>
<dbReference type="Pfam" id="PF04041">
    <property type="entry name" value="Glyco_hydro_130"/>
    <property type="match status" value="1"/>
</dbReference>
<protein>
    <recommendedName>
        <fullName evidence="6">Glycosidase</fullName>
    </recommendedName>
</protein>
<dbReference type="InterPro" id="IPR007184">
    <property type="entry name" value="Mannoside_phosphorylase"/>
</dbReference>
<dbReference type="GO" id="GO:0016757">
    <property type="term" value="F:glycosyltransferase activity"/>
    <property type="evidence" value="ECO:0007669"/>
    <property type="project" value="UniProtKB-KW"/>
</dbReference>
<dbReference type="PANTHER" id="PTHR34106:SF5">
    <property type="entry name" value="GLYCOSIDASE"/>
    <property type="match status" value="1"/>
</dbReference>
<evidence type="ECO:0000256" key="1">
    <source>
        <dbReference type="ARBA" id="ARBA00022676"/>
    </source>
</evidence>
<keyword evidence="1" id="KW-0328">Glycosyltransferase</keyword>
<evidence type="ECO:0000313" key="5">
    <source>
        <dbReference type="Proteomes" id="UP000176665"/>
    </source>
</evidence>
<dbReference type="Gene3D" id="2.115.10.20">
    <property type="entry name" value="Glycosyl hydrolase domain, family 43"/>
    <property type="match status" value="2"/>
</dbReference>
<dbReference type="STRING" id="1798371.A2W14_05325"/>
<evidence type="ECO:0000313" key="4">
    <source>
        <dbReference type="EMBL" id="OGG03431.1"/>
    </source>
</evidence>
<accession>A0A1F5YT95</accession>
<evidence type="ECO:0008006" key="6">
    <source>
        <dbReference type="Google" id="ProtNLM"/>
    </source>
</evidence>
<gene>
    <name evidence="4" type="ORF">A2W14_05325</name>
</gene>
<evidence type="ECO:0000256" key="3">
    <source>
        <dbReference type="ARBA" id="ARBA00024356"/>
    </source>
</evidence>
<dbReference type="SUPFAM" id="SSF75005">
    <property type="entry name" value="Arabinanase/levansucrase/invertase"/>
    <property type="match status" value="2"/>
</dbReference>
<comment type="similarity">
    <text evidence="3">Belongs to the glycosyl hydrolase 130 family.</text>
</comment>
<evidence type="ECO:0000256" key="2">
    <source>
        <dbReference type="ARBA" id="ARBA00022679"/>
    </source>
</evidence>
<dbReference type="AlphaFoldDB" id="A0A1F5YT95"/>
<sequence length="621" mass="69898">MTVRGILKDTNSLRGIGTYKHHNQVQLYYLPQKKDLSLLTSSSNDDFNFNSSGKTNLLDSRGRKINLANLLTLRVSHLHNRHIATYLLKKGMINSLQVAESQNLNDFQTIGHISQIGEISQIVSDYAYKGNYVMYAGGRNLRILTSPDLRKWRLDKKPVMTSDIGGSNLEIGSIEKIAHGILVTYFQSIKSGDEKLFYSIAAAIFDNLNPTKLIYKTREVIWEQPSEWNNLDIEIRPFGIVTDNTKLISYWELNKREILAILHEPKPRIEQAEKTTPLLSLKKIKQNPILKPIVEHFWESKATFNPAAIFDEGKIHIVYRAIGDHDMSMLGYASSRDGVNIDERLDEPIYVPTEPFEFQSVQTGKAIPLSPYASGGGGYGGAEDPRITKIGKKLYMTYVAYDGSRPPRVALTSINVADFRRKNWKWKKPVLISPPGVVDKNAVIFPEKINGKYVIMHRIYPNILIDYVDTLDFDGSIHLHGEHTIGPRKLFWDSRKVGAGAPPIKTDLGWLLIYHAIGEQDPGRYKIGAMLLDLDDPSIVLARTHSPILEPEESYENEGLKYGVAYPCGAVVVNDTLLVYYGGADMVTCVAKAKLSTFLDDLLYHSVGQLRQVLIQAENNI</sequence>
<dbReference type="CDD" id="cd18614">
    <property type="entry name" value="GH130"/>
    <property type="match status" value="1"/>
</dbReference>